<dbReference type="GO" id="GO:0000287">
    <property type="term" value="F:magnesium ion binding"/>
    <property type="evidence" value="ECO:0007669"/>
    <property type="project" value="TreeGrafter"/>
</dbReference>
<dbReference type="PANTHER" id="PTHR46494">
    <property type="entry name" value="CORA FAMILY METAL ION TRANSPORTER (EUROFUNG)"/>
    <property type="match status" value="1"/>
</dbReference>
<evidence type="ECO:0000313" key="16">
    <source>
        <dbReference type="Proteomes" id="UP000609121"/>
    </source>
</evidence>
<dbReference type="InterPro" id="IPR045861">
    <property type="entry name" value="CorA_cytoplasmic_dom"/>
</dbReference>
<comment type="subcellular location">
    <subcellularLocation>
        <location evidence="1">Cell membrane</location>
        <topology evidence="1">Multi-pass membrane protein</topology>
    </subcellularLocation>
</comment>
<evidence type="ECO:0000256" key="4">
    <source>
        <dbReference type="ARBA" id="ARBA00022475"/>
    </source>
</evidence>
<keyword evidence="7" id="KW-0862">Zinc</keyword>
<dbReference type="InterPro" id="IPR045863">
    <property type="entry name" value="CorA_TM1_TM2"/>
</dbReference>
<dbReference type="Pfam" id="PF01544">
    <property type="entry name" value="CorA"/>
    <property type="match status" value="1"/>
</dbReference>
<proteinExistence type="inferred from homology"/>
<dbReference type="Gene3D" id="1.20.58.340">
    <property type="entry name" value="Magnesium transport protein CorA, transmembrane region"/>
    <property type="match status" value="1"/>
</dbReference>
<evidence type="ECO:0000256" key="14">
    <source>
        <dbReference type="SAM" id="Phobius"/>
    </source>
</evidence>
<evidence type="ECO:0000256" key="11">
    <source>
        <dbReference type="ARBA" id="ARBA00023136"/>
    </source>
</evidence>
<evidence type="ECO:0000256" key="9">
    <source>
        <dbReference type="ARBA" id="ARBA00022989"/>
    </source>
</evidence>
<reference evidence="15" key="1">
    <citation type="submission" date="2020-09" db="EMBL/GenBank/DDBJ databases">
        <title>A novel bacterium of genus Mangrovicoccus, isolated from South China Sea.</title>
        <authorList>
            <person name="Huang H."/>
            <person name="Mo K."/>
            <person name="Hu Y."/>
        </authorList>
    </citation>
    <scope>NUCLEOTIDE SEQUENCE</scope>
    <source>
        <strain evidence="15">HB182678</strain>
    </source>
</reference>
<accession>A0A8J6YUG3</accession>
<keyword evidence="4" id="KW-1003">Cell membrane</keyword>
<comment type="function">
    <text evidence="13">Mediates influx of magnesium ions. Alternates between open and closed states. Activated by low cytoplasmic Mg(2+) levels. Inactive when cytoplasmic Mg(2+) levels are high.</text>
</comment>
<dbReference type="GO" id="GO:0005886">
    <property type="term" value="C:plasma membrane"/>
    <property type="evidence" value="ECO:0007669"/>
    <property type="project" value="UniProtKB-SubCell"/>
</dbReference>
<dbReference type="GO" id="GO:0050897">
    <property type="term" value="F:cobalt ion binding"/>
    <property type="evidence" value="ECO:0007669"/>
    <property type="project" value="TreeGrafter"/>
</dbReference>
<protein>
    <submittedName>
        <fullName evidence="15">Magnesium transporter</fullName>
    </submittedName>
</protein>
<comment type="caution">
    <text evidence="15">The sequence shown here is derived from an EMBL/GenBank/DDBJ whole genome shotgun (WGS) entry which is preliminary data.</text>
</comment>
<dbReference type="FunFam" id="1.20.58.340:FF:000004">
    <property type="entry name" value="Magnesium transport protein CorA"/>
    <property type="match status" value="1"/>
</dbReference>
<evidence type="ECO:0000256" key="2">
    <source>
        <dbReference type="ARBA" id="ARBA00009765"/>
    </source>
</evidence>
<sequence length="314" mass="34685">MTISAYRLEETGLRSMDPREDLSGALWIDFYNPGKADAERMRALGFEIPRLQDMSQIEPSQRLTRRGGADMLTVMLTEPSGDGDDSFAPVTLMLREGCVVTVRFRGPNLWNGFSLAGRRTPGDVAVALLALGVGHIADVLENWDRELDRTAQLVFKDEAMEDAEDLRGLIRATGRMGEALSDIRLNLLILRRTLVHLDQLRAEGRVAFSRKAGLKTADRDVEALTVHADALAGRVSLAIDATMGLISLSQNDNARYYSLVATIFLPATLIASIFGMNFDEMPMLHWIAGFEVSLGLMAASSAAILLFFVLRRWL</sequence>
<evidence type="ECO:0000256" key="7">
    <source>
        <dbReference type="ARBA" id="ARBA00022833"/>
    </source>
</evidence>
<keyword evidence="10" id="KW-0406">Ion transport</keyword>
<evidence type="ECO:0000256" key="8">
    <source>
        <dbReference type="ARBA" id="ARBA00022842"/>
    </source>
</evidence>
<dbReference type="EMBL" id="JACVXA010000048">
    <property type="protein sequence ID" value="MBE3639483.1"/>
    <property type="molecule type" value="Genomic_DNA"/>
</dbReference>
<keyword evidence="8" id="KW-0460">Magnesium</keyword>
<evidence type="ECO:0000256" key="10">
    <source>
        <dbReference type="ARBA" id="ARBA00023065"/>
    </source>
</evidence>
<evidence type="ECO:0000256" key="13">
    <source>
        <dbReference type="ARBA" id="ARBA00045497"/>
    </source>
</evidence>
<comment type="catalytic activity">
    <reaction evidence="12">
        <text>Mg(2+)(in) = Mg(2+)(out)</text>
        <dbReference type="Rhea" id="RHEA:29827"/>
        <dbReference type="ChEBI" id="CHEBI:18420"/>
    </reaction>
</comment>
<organism evidence="15 16">
    <name type="scientific">Mangrovicoccus algicola</name>
    <dbReference type="NCBI Taxonomy" id="2771008"/>
    <lineage>
        <taxon>Bacteria</taxon>
        <taxon>Pseudomonadati</taxon>
        <taxon>Pseudomonadota</taxon>
        <taxon>Alphaproteobacteria</taxon>
        <taxon>Rhodobacterales</taxon>
        <taxon>Paracoccaceae</taxon>
        <taxon>Mangrovicoccus</taxon>
    </lineage>
</organism>
<evidence type="ECO:0000256" key="12">
    <source>
        <dbReference type="ARBA" id="ARBA00034269"/>
    </source>
</evidence>
<evidence type="ECO:0000256" key="1">
    <source>
        <dbReference type="ARBA" id="ARBA00004651"/>
    </source>
</evidence>
<name>A0A8J6YUG3_9RHOB</name>
<evidence type="ECO:0000256" key="6">
    <source>
        <dbReference type="ARBA" id="ARBA00022692"/>
    </source>
</evidence>
<dbReference type="PANTHER" id="PTHR46494:SF3">
    <property type="entry name" value="ZINC TRANSPORT PROTEIN ZNTB"/>
    <property type="match status" value="1"/>
</dbReference>
<evidence type="ECO:0000256" key="5">
    <source>
        <dbReference type="ARBA" id="ARBA00022519"/>
    </source>
</evidence>
<evidence type="ECO:0000256" key="3">
    <source>
        <dbReference type="ARBA" id="ARBA00022448"/>
    </source>
</evidence>
<feature type="transmembrane region" description="Helical" evidence="14">
    <location>
        <begin position="256"/>
        <end position="278"/>
    </location>
</feature>
<dbReference type="RefSeq" id="WP_193184207.1">
    <property type="nucleotide sequence ID" value="NZ_JACVXA010000048.1"/>
</dbReference>
<dbReference type="SUPFAM" id="SSF144083">
    <property type="entry name" value="Magnesium transport protein CorA, transmembrane region"/>
    <property type="match status" value="1"/>
</dbReference>
<dbReference type="InterPro" id="IPR002523">
    <property type="entry name" value="MgTranspt_CorA/ZnTranspt_ZntB"/>
</dbReference>
<keyword evidence="5" id="KW-0997">Cell inner membrane</keyword>
<dbReference type="Proteomes" id="UP000609121">
    <property type="component" value="Unassembled WGS sequence"/>
</dbReference>
<gene>
    <name evidence="15" type="ORF">ICN82_14875</name>
</gene>
<keyword evidence="9 14" id="KW-1133">Transmembrane helix</keyword>
<evidence type="ECO:0000313" key="15">
    <source>
        <dbReference type="EMBL" id="MBE3639483.1"/>
    </source>
</evidence>
<dbReference type="SUPFAM" id="SSF143865">
    <property type="entry name" value="CorA soluble domain-like"/>
    <property type="match status" value="1"/>
</dbReference>
<dbReference type="GO" id="GO:0015095">
    <property type="term" value="F:magnesium ion transmembrane transporter activity"/>
    <property type="evidence" value="ECO:0007669"/>
    <property type="project" value="TreeGrafter"/>
</dbReference>
<keyword evidence="3" id="KW-0813">Transport</keyword>
<dbReference type="GO" id="GO:0015087">
    <property type="term" value="F:cobalt ion transmembrane transporter activity"/>
    <property type="evidence" value="ECO:0007669"/>
    <property type="project" value="TreeGrafter"/>
</dbReference>
<keyword evidence="11 14" id="KW-0472">Membrane</keyword>
<comment type="similarity">
    <text evidence="2">Belongs to the CorA metal ion transporter (MIT) (TC 1.A.35) family.</text>
</comment>
<dbReference type="AlphaFoldDB" id="A0A8J6YUG3"/>
<keyword evidence="16" id="KW-1185">Reference proteome</keyword>
<feature type="transmembrane region" description="Helical" evidence="14">
    <location>
        <begin position="284"/>
        <end position="310"/>
    </location>
</feature>
<keyword evidence="6 14" id="KW-0812">Transmembrane</keyword>